<accession>A0A370DDC8</accession>
<evidence type="ECO:0000259" key="1">
    <source>
        <dbReference type="Pfam" id="PF19480"/>
    </source>
</evidence>
<proteinExistence type="predicted"/>
<dbReference type="InterPro" id="IPR011051">
    <property type="entry name" value="RmlC_Cupin_sf"/>
</dbReference>
<dbReference type="Pfam" id="PF19480">
    <property type="entry name" value="DUF6016"/>
    <property type="match status" value="1"/>
</dbReference>
<reference evidence="2 3" key="1">
    <citation type="journal article" date="2018" name="ISME J.">
        <title>Endosymbiont genomes yield clues of tubeworm success.</title>
        <authorList>
            <person name="Li Y."/>
            <person name="Liles M.R."/>
            <person name="Halanych K.M."/>
        </authorList>
    </citation>
    <scope>NUCLEOTIDE SEQUENCE [LARGE SCALE GENOMIC DNA]</scope>
    <source>
        <strain evidence="2">A1462</strain>
    </source>
</reference>
<dbReference type="SUPFAM" id="SSF51182">
    <property type="entry name" value="RmlC-like cupins"/>
    <property type="match status" value="1"/>
</dbReference>
<keyword evidence="3" id="KW-1185">Reference proteome</keyword>
<dbReference type="AlphaFoldDB" id="A0A370DDC8"/>
<dbReference type="NCBIfam" id="TIGR04366">
    <property type="entry name" value="cupin_WbuC"/>
    <property type="match status" value="1"/>
</dbReference>
<comment type="caution">
    <text evidence="2">The sequence shown here is derived from an EMBL/GenBank/DDBJ whole genome shotgun (WGS) entry which is preliminary data.</text>
</comment>
<dbReference type="InterPro" id="IPR014710">
    <property type="entry name" value="RmlC-like_jellyroll"/>
</dbReference>
<name>A0A370DDC8_9GAMM</name>
<evidence type="ECO:0000313" key="2">
    <source>
        <dbReference type="EMBL" id="RDH82156.1"/>
    </source>
</evidence>
<gene>
    <name evidence="2" type="ORF">DIZ78_17225</name>
</gene>
<protein>
    <submittedName>
        <fullName evidence="2">Cupin fold metalloprotein, WbuC family</fullName>
    </submittedName>
</protein>
<dbReference type="Proteomes" id="UP000254771">
    <property type="component" value="Unassembled WGS sequence"/>
</dbReference>
<dbReference type="CDD" id="cd07005">
    <property type="entry name" value="cupin_WbuC-like"/>
    <property type="match status" value="1"/>
</dbReference>
<dbReference type="Gene3D" id="2.60.120.10">
    <property type="entry name" value="Jelly Rolls"/>
    <property type="match status" value="1"/>
</dbReference>
<organism evidence="2 3">
    <name type="scientific">endosymbiont of Escarpia spicata</name>
    <dbReference type="NCBI Taxonomy" id="2200908"/>
    <lineage>
        <taxon>Bacteria</taxon>
        <taxon>Pseudomonadati</taxon>
        <taxon>Pseudomonadota</taxon>
        <taxon>Gammaproteobacteria</taxon>
        <taxon>sulfur-oxidizing symbionts</taxon>
    </lineage>
</organism>
<feature type="domain" description="Cupin fold metalloprotein WbuC cupin" evidence="1">
    <location>
        <begin position="4"/>
        <end position="87"/>
    </location>
</feature>
<dbReference type="InterPro" id="IPR046058">
    <property type="entry name" value="WbuC_cupin"/>
</dbReference>
<dbReference type="EMBL" id="QFXE01000021">
    <property type="protein sequence ID" value="RDH82156.1"/>
    <property type="molecule type" value="Genomic_DNA"/>
</dbReference>
<evidence type="ECO:0000313" key="3">
    <source>
        <dbReference type="Proteomes" id="UP000254771"/>
    </source>
</evidence>
<sequence>MKLLDESVTNQLIENARTSPRLRAHHCFHPGPDSSVQRLAMAMQPGTYYRPHRHADPATWEMLMVLQGELAYLTFDDNGVLLSRTELKAGGPVHGVELPEGDWHGLVALAPDTVVFEFKEGPFKPVAEENFAAWAPFENSSEAVPMEQWYRTAQPGDRVPAL</sequence>
<dbReference type="InterPro" id="IPR027565">
    <property type="entry name" value="Cupin_WbuC"/>
</dbReference>